<reference evidence="2 3" key="1">
    <citation type="submission" date="2020-09" db="EMBL/GenBank/DDBJ databases">
        <title>Pseudoxanthomonas sp. CAU 1598 isolated from sand of Yaerae Beach.</title>
        <authorList>
            <person name="Kim W."/>
        </authorList>
    </citation>
    <scope>NUCLEOTIDE SEQUENCE [LARGE SCALE GENOMIC DNA]</scope>
    <source>
        <strain evidence="2 3">CAU 1598</strain>
    </source>
</reference>
<dbReference type="GO" id="GO:0043565">
    <property type="term" value="F:sequence-specific DNA binding"/>
    <property type="evidence" value="ECO:0007669"/>
    <property type="project" value="TreeGrafter"/>
</dbReference>
<dbReference type="PANTHER" id="PTHR36966">
    <property type="entry name" value="REP-ASSOCIATED TYROSINE TRANSPOSASE"/>
    <property type="match status" value="1"/>
</dbReference>
<evidence type="ECO:0000259" key="1">
    <source>
        <dbReference type="SMART" id="SM01321"/>
    </source>
</evidence>
<dbReference type="Gene3D" id="3.30.70.1290">
    <property type="entry name" value="Transposase IS200-like"/>
    <property type="match status" value="1"/>
</dbReference>
<feature type="domain" description="Transposase IS200-like" evidence="1">
    <location>
        <begin position="9"/>
        <end position="132"/>
    </location>
</feature>
<gene>
    <name evidence="2" type="ORF">IFO71_19155</name>
</gene>
<comment type="caution">
    <text evidence="2">The sequence shown here is derived from an EMBL/GenBank/DDBJ whole genome shotgun (WGS) entry which is preliminary data.</text>
</comment>
<dbReference type="EMBL" id="JACYTR010000069">
    <property type="protein sequence ID" value="MBD8527870.1"/>
    <property type="molecule type" value="Genomic_DNA"/>
</dbReference>
<dbReference type="SMART" id="SM01321">
    <property type="entry name" value="Y1_Tnp"/>
    <property type="match status" value="1"/>
</dbReference>
<protein>
    <submittedName>
        <fullName evidence="2">Transposase</fullName>
    </submittedName>
</protein>
<accession>A0AAW3ZQQ3</accession>
<dbReference type="SUPFAM" id="SSF143422">
    <property type="entry name" value="Transposase IS200-like"/>
    <property type="match status" value="1"/>
</dbReference>
<keyword evidence="3" id="KW-1185">Reference proteome</keyword>
<dbReference type="InterPro" id="IPR036515">
    <property type="entry name" value="Transposase_17_sf"/>
</dbReference>
<evidence type="ECO:0000313" key="2">
    <source>
        <dbReference type="EMBL" id="MBD8527870.1"/>
    </source>
</evidence>
<sequence>MPKYQRLWLPGSCHFFTVAIRDREGSLLTDHIADLRTAFARTRRDRPFDLQAIVVLPDHLHCVWQLPPGDADNATRWRQIKSLFSRGVSCRPAVSRSLRDKRERGLWQRRYWDHLIRDENDLARHVDYIHYNPVKHGCSKTVADWRYSSFHRYVEQGKLPQNWGEVEEPVSRLKARE</sequence>
<evidence type="ECO:0000313" key="3">
    <source>
        <dbReference type="Proteomes" id="UP000613768"/>
    </source>
</evidence>
<name>A0AAW3ZQQ3_9GAMM</name>
<proteinExistence type="predicted"/>
<dbReference type="NCBIfam" id="NF047646">
    <property type="entry name" value="REP_Tyr_transpos"/>
    <property type="match status" value="1"/>
</dbReference>
<dbReference type="PANTHER" id="PTHR36966:SF1">
    <property type="entry name" value="REP-ASSOCIATED TYROSINE TRANSPOSASE"/>
    <property type="match status" value="1"/>
</dbReference>
<dbReference type="GO" id="GO:0006313">
    <property type="term" value="P:DNA transposition"/>
    <property type="evidence" value="ECO:0007669"/>
    <property type="project" value="InterPro"/>
</dbReference>
<dbReference type="AlphaFoldDB" id="A0AAW3ZQQ3"/>
<organism evidence="2 3">
    <name type="scientific">Pseudomarimonas arenosa</name>
    <dbReference type="NCBI Taxonomy" id="2774145"/>
    <lineage>
        <taxon>Bacteria</taxon>
        <taxon>Pseudomonadati</taxon>
        <taxon>Pseudomonadota</taxon>
        <taxon>Gammaproteobacteria</taxon>
        <taxon>Lysobacterales</taxon>
        <taxon>Lysobacteraceae</taxon>
        <taxon>Pseudomarimonas</taxon>
    </lineage>
</organism>
<dbReference type="Proteomes" id="UP000613768">
    <property type="component" value="Unassembled WGS sequence"/>
</dbReference>
<dbReference type="InterPro" id="IPR052715">
    <property type="entry name" value="RAYT_transposase"/>
</dbReference>
<dbReference type="InterPro" id="IPR002686">
    <property type="entry name" value="Transposase_17"/>
</dbReference>
<dbReference type="GO" id="GO:0004803">
    <property type="term" value="F:transposase activity"/>
    <property type="evidence" value="ECO:0007669"/>
    <property type="project" value="InterPro"/>
</dbReference>